<keyword evidence="6" id="KW-0677">Repeat</keyword>
<comment type="caution">
    <text evidence="19">The sequence shown here is derived from an EMBL/GenBank/DDBJ whole genome shotgun (WGS) entry which is preliminary data.</text>
</comment>
<keyword evidence="8" id="KW-0256">Endoplasmic reticulum</keyword>
<dbReference type="Proteomes" id="UP000018936">
    <property type="component" value="Unassembled WGS sequence"/>
</dbReference>
<keyword evidence="9" id="KW-0832">Ubl conjugation</keyword>
<comment type="subunit">
    <text evidence="16">Interacts with PPP1CA. Interacts with EIF2S1. Interacts with PCNA. Interacts with LYN and KMT2A/MLL1. Interacts with PPP1R1A and SMARCB1. Interacts with SMAD7. Interacts with BAG1. Interacts with NOX4.</text>
</comment>
<sequence>MPPCIVASQFTSPFEPPNILLYSCYPFGPGMAKLPPPEAVSSTPAGTFPVLRHMFELAMVWLRRFFYFWKPFPTNLVKAVLTGIARRALPILEKMKYLKKTGELKRNENYTEKMMEEDNCQEHHPLKNHTNYLLEGSLVTDDSLGEDIEQVLIHSSSIIVNNMHLEEEWISELCLISPTIVFDLRNNWQASSGKDIECVTIKSSEHDSPKLEDTYNPEIFKEELDLCGCLKNTLNCLNPIGQLNFNKCLNQILETTIVPQELEKNTKSNRDPLICGKQNLICSLGSSNDEKQPETKQNSGKNEATFNMESSTNPSSFQSSLVLSLFYSPVEDEEDDNDESSEDWWSEDEMEETGKTQTCSDGNNSGNIENYQEVEEEDSVQQIVFENLCGTLSMNNDLFHPLCFSKPIQALTDLASLKPKNHQETIVSSYRTQTSSKFEESCNLPKQPLPREDQKVERNQETYLCCQPSARKNTSPLPAEIVSQQEIQVKKKVRFSPVVTVHSLVVWDYASRAARRGPWEEMARDRFRFHRRITQMAAILEPCFTEDHRDKVWKKIHGVSKSVLEEATDNIPLGSSSTRKEELGFQS</sequence>
<evidence type="ECO:0000256" key="3">
    <source>
        <dbReference type="ARBA" id="ARBA00010161"/>
    </source>
</evidence>
<proteinExistence type="inferred from homology"/>
<keyword evidence="12" id="KW-0496">Mitochondrion</keyword>
<keyword evidence="13" id="KW-0472">Membrane</keyword>
<evidence type="ECO:0000256" key="15">
    <source>
        <dbReference type="ARBA" id="ARBA00042438"/>
    </source>
</evidence>
<evidence type="ECO:0000313" key="19">
    <source>
        <dbReference type="EMBL" id="ETE70286.1"/>
    </source>
</evidence>
<dbReference type="GO" id="GO:0000164">
    <property type="term" value="C:protein phosphatase type 1 complex"/>
    <property type="evidence" value="ECO:0007669"/>
    <property type="project" value="TreeGrafter"/>
</dbReference>
<feature type="region of interest" description="Disordered" evidence="17">
    <location>
        <begin position="329"/>
        <end position="365"/>
    </location>
</feature>
<evidence type="ECO:0000259" key="18">
    <source>
        <dbReference type="Pfam" id="PF10488"/>
    </source>
</evidence>
<evidence type="ECO:0000256" key="10">
    <source>
        <dbReference type="ARBA" id="ARBA00022845"/>
    </source>
</evidence>
<evidence type="ECO:0000256" key="13">
    <source>
        <dbReference type="ARBA" id="ARBA00023136"/>
    </source>
</evidence>
<gene>
    <name evidence="19" type="primary">PPP1R15A</name>
    <name evidence="19" type="ORF">L345_03907</name>
</gene>
<keyword evidence="7" id="KW-1000">Mitochondrion outer membrane</keyword>
<feature type="domain" description="Protein phosphatase 1 regulatory subunit 15A/B C-terminal" evidence="18">
    <location>
        <begin position="489"/>
        <end position="555"/>
    </location>
</feature>
<dbReference type="GO" id="GO:0006915">
    <property type="term" value="P:apoptotic process"/>
    <property type="evidence" value="ECO:0007669"/>
    <property type="project" value="UniProtKB-KW"/>
</dbReference>
<evidence type="ECO:0000256" key="2">
    <source>
        <dbReference type="ARBA" id="ARBA00004570"/>
    </source>
</evidence>
<comment type="subcellular location">
    <subcellularLocation>
        <location evidence="1">Endoplasmic reticulum membrane</location>
        <topology evidence="1">Peripheral membrane protein</topology>
        <orientation evidence="1">Cytoplasmic side</orientation>
    </subcellularLocation>
    <subcellularLocation>
        <location evidence="2">Mitochondrion outer membrane</location>
        <topology evidence="2">Peripheral membrane protein</topology>
        <orientation evidence="2">Cytoplasmic side</orientation>
    </subcellularLocation>
</comment>
<keyword evidence="10" id="KW-0810">Translation regulation</keyword>
<reference evidence="19 20" key="1">
    <citation type="journal article" date="2013" name="Proc. Natl. Acad. Sci. U.S.A.">
        <title>The king cobra genome reveals dynamic gene evolution and adaptation in the snake venom system.</title>
        <authorList>
            <person name="Vonk F.J."/>
            <person name="Casewell N.R."/>
            <person name="Henkel C.V."/>
            <person name="Heimberg A.M."/>
            <person name="Jansen H.J."/>
            <person name="McCleary R.J."/>
            <person name="Kerkkamp H.M."/>
            <person name="Vos R.A."/>
            <person name="Guerreiro I."/>
            <person name="Calvete J.J."/>
            <person name="Wuster W."/>
            <person name="Woods A.E."/>
            <person name="Logan J.M."/>
            <person name="Harrison R.A."/>
            <person name="Castoe T.A."/>
            <person name="de Koning A.P."/>
            <person name="Pollock D.D."/>
            <person name="Yandell M."/>
            <person name="Calderon D."/>
            <person name="Renjifo C."/>
            <person name="Currier R.B."/>
            <person name="Salgado D."/>
            <person name="Pla D."/>
            <person name="Sanz L."/>
            <person name="Hyder A.S."/>
            <person name="Ribeiro J.M."/>
            <person name="Arntzen J.W."/>
            <person name="van den Thillart G.E."/>
            <person name="Boetzer M."/>
            <person name="Pirovano W."/>
            <person name="Dirks R.P."/>
            <person name="Spaink H.P."/>
            <person name="Duboule D."/>
            <person name="McGlinn E."/>
            <person name="Kini R.M."/>
            <person name="Richardson M.K."/>
        </authorList>
    </citation>
    <scope>NUCLEOTIDE SEQUENCE</scope>
    <source>
        <tissue evidence="19">Blood</tissue>
    </source>
</reference>
<dbReference type="EMBL" id="AZIM01000572">
    <property type="protein sequence ID" value="ETE70286.1"/>
    <property type="molecule type" value="Genomic_DNA"/>
</dbReference>
<dbReference type="PANTHER" id="PTHR16489:SF14">
    <property type="entry name" value="PROTEIN PHOSPHATASE 1 REGULATORY SUBUNIT 15A"/>
    <property type="match status" value="1"/>
</dbReference>
<evidence type="ECO:0000256" key="5">
    <source>
        <dbReference type="ARBA" id="ARBA00022703"/>
    </source>
</evidence>
<name>V8P8I2_OPHHA</name>
<dbReference type="GO" id="GO:0034976">
    <property type="term" value="P:response to endoplasmic reticulum stress"/>
    <property type="evidence" value="ECO:0007669"/>
    <property type="project" value="TreeGrafter"/>
</dbReference>
<protein>
    <recommendedName>
        <fullName evidence="14">Protein phosphatase 1 regulatory subunit 15A</fullName>
    </recommendedName>
    <alternativeName>
        <fullName evidence="15">Growth arrest and DNA damage-inducible protein GADD34</fullName>
    </alternativeName>
</protein>
<dbReference type="OrthoDB" id="5976067at2759"/>
<keyword evidence="11" id="KW-0346">Stress response</keyword>
<keyword evidence="5" id="KW-0053">Apoptosis</keyword>
<keyword evidence="4" id="KW-0597">Phosphoprotein</keyword>
<evidence type="ECO:0000256" key="17">
    <source>
        <dbReference type="SAM" id="MobiDB-lite"/>
    </source>
</evidence>
<keyword evidence="20" id="KW-1185">Reference proteome</keyword>
<feature type="compositionally biased region" description="Polar residues" evidence="17">
    <location>
        <begin position="355"/>
        <end position="365"/>
    </location>
</feature>
<evidence type="ECO:0000256" key="16">
    <source>
        <dbReference type="ARBA" id="ARBA00047011"/>
    </source>
</evidence>
<comment type="similarity">
    <text evidence="3">Belongs to the PPP1R15 family.</text>
</comment>
<evidence type="ECO:0000256" key="4">
    <source>
        <dbReference type="ARBA" id="ARBA00022553"/>
    </source>
</evidence>
<dbReference type="PANTHER" id="PTHR16489">
    <property type="entry name" value="GH11727P"/>
    <property type="match status" value="1"/>
</dbReference>
<evidence type="ECO:0000256" key="7">
    <source>
        <dbReference type="ARBA" id="ARBA00022787"/>
    </source>
</evidence>
<evidence type="ECO:0000256" key="9">
    <source>
        <dbReference type="ARBA" id="ARBA00022843"/>
    </source>
</evidence>
<dbReference type="GO" id="GO:0005741">
    <property type="term" value="C:mitochondrial outer membrane"/>
    <property type="evidence" value="ECO:0007669"/>
    <property type="project" value="UniProtKB-SubCell"/>
</dbReference>
<evidence type="ECO:0000256" key="8">
    <source>
        <dbReference type="ARBA" id="ARBA00022824"/>
    </source>
</evidence>
<dbReference type="InterPro" id="IPR051254">
    <property type="entry name" value="PPP1R15"/>
</dbReference>
<accession>V8P8I2</accession>
<dbReference type="Pfam" id="PF10488">
    <property type="entry name" value="PP1c_bdg"/>
    <property type="match status" value="1"/>
</dbReference>
<organism evidence="19 20">
    <name type="scientific">Ophiophagus hannah</name>
    <name type="common">King cobra</name>
    <name type="synonym">Naja hannah</name>
    <dbReference type="NCBI Taxonomy" id="8665"/>
    <lineage>
        <taxon>Eukaryota</taxon>
        <taxon>Metazoa</taxon>
        <taxon>Chordata</taxon>
        <taxon>Craniata</taxon>
        <taxon>Vertebrata</taxon>
        <taxon>Euteleostomi</taxon>
        <taxon>Lepidosauria</taxon>
        <taxon>Squamata</taxon>
        <taxon>Bifurcata</taxon>
        <taxon>Unidentata</taxon>
        <taxon>Episquamata</taxon>
        <taxon>Toxicofera</taxon>
        <taxon>Serpentes</taxon>
        <taxon>Colubroidea</taxon>
        <taxon>Elapidae</taxon>
        <taxon>Elapinae</taxon>
        <taxon>Ophiophagus</taxon>
    </lineage>
</organism>
<feature type="compositionally biased region" description="Acidic residues" evidence="17">
    <location>
        <begin position="330"/>
        <end position="351"/>
    </location>
</feature>
<dbReference type="GO" id="GO:0006417">
    <property type="term" value="P:regulation of translation"/>
    <property type="evidence" value="ECO:0007669"/>
    <property type="project" value="UniProtKB-KW"/>
</dbReference>
<evidence type="ECO:0000313" key="20">
    <source>
        <dbReference type="Proteomes" id="UP000018936"/>
    </source>
</evidence>
<evidence type="ECO:0000256" key="6">
    <source>
        <dbReference type="ARBA" id="ARBA00022737"/>
    </source>
</evidence>
<evidence type="ECO:0000256" key="14">
    <source>
        <dbReference type="ARBA" id="ARBA00040008"/>
    </source>
</evidence>
<feature type="region of interest" description="Disordered" evidence="17">
    <location>
        <begin position="285"/>
        <end position="316"/>
    </location>
</feature>
<dbReference type="AlphaFoldDB" id="V8P8I2"/>
<dbReference type="GO" id="GO:0005789">
    <property type="term" value="C:endoplasmic reticulum membrane"/>
    <property type="evidence" value="ECO:0007669"/>
    <property type="project" value="UniProtKB-SubCell"/>
</dbReference>
<evidence type="ECO:0000256" key="12">
    <source>
        <dbReference type="ARBA" id="ARBA00023128"/>
    </source>
</evidence>
<dbReference type="GO" id="GO:0019888">
    <property type="term" value="F:protein phosphatase regulator activity"/>
    <property type="evidence" value="ECO:0007669"/>
    <property type="project" value="TreeGrafter"/>
</dbReference>
<feature type="compositionally biased region" description="Polar residues" evidence="17">
    <location>
        <begin position="295"/>
        <end position="314"/>
    </location>
</feature>
<dbReference type="InterPro" id="IPR019523">
    <property type="entry name" value="Prot_Pase1_reg-su15A/B_C"/>
</dbReference>
<evidence type="ECO:0000256" key="1">
    <source>
        <dbReference type="ARBA" id="ARBA00004397"/>
    </source>
</evidence>
<evidence type="ECO:0000256" key="11">
    <source>
        <dbReference type="ARBA" id="ARBA00023016"/>
    </source>
</evidence>